<proteinExistence type="predicted"/>
<keyword evidence="1" id="KW-0732">Signal</keyword>
<feature type="domain" description="Ig-like" evidence="5">
    <location>
        <begin position="1"/>
        <end position="60"/>
    </location>
</feature>
<protein>
    <recommendedName>
        <fullName evidence="5">Ig-like domain-containing protein</fullName>
    </recommendedName>
</protein>
<dbReference type="InterPro" id="IPR013098">
    <property type="entry name" value="Ig_I-set"/>
</dbReference>
<dbReference type="Pfam" id="PF07679">
    <property type="entry name" value="I-set"/>
    <property type="match status" value="2"/>
</dbReference>
<dbReference type="PANTHER" id="PTHR12231">
    <property type="entry name" value="CTX-RELATED TYPE I TRANSMEMBRANE PROTEIN"/>
    <property type="match status" value="1"/>
</dbReference>
<dbReference type="OMA" id="AMDERIC"/>
<dbReference type="STRING" id="126957.T1JKE8"/>
<dbReference type="Proteomes" id="UP000014500">
    <property type="component" value="Unassembled WGS sequence"/>
</dbReference>
<evidence type="ECO:0000256" key="2">
    <source>
        <dbReference type="ARBA" id="ARBA00022737"/>
    </source>
</evidence>
<name>T1JKE8_STRMM</name>
<sequence length="149" mass="16807">CRWYKVRGKQTTSLDSIQQVSQQHNLLLIQNVQLEDAGTYMCVINNTVGEEKVETNLLVTASLSAYIQPQQQVIDADKSAEMSCIVSGHPVSTISWSKNGRPIDIDGPFVFPKRDMLQITSIRRVDRGMYQCFVENDEESVQATAEIRL</sequence>
<dbReference type="PhylomeDB" id="T1JKE8"/>
<dbReference type="Gene3D" id="2.60.40.10">
    <property type="entry name" value="Immunoglobulins"/>
    <property type="match status" value="2"/>
</dbReference>
<keyword evidence="2" id="KW-0677">Repeat</keyword>
<dbReference type="FunFam" id="2.60.40.10:FF:000032">
    <property type="entry name" value="palladin isoform X1"/>
    <property type="match status" value="1"/>
</dbReference>
<dbReference type="EnsemblMetazoa" id="SMAR014328-RA">
    <property type="protein sequence ID" value="SMAR014328-PA"/>
    <property type="gene ID" value="SMAR014328"/>
</dbReference>
<reference evidence="6" key="2">
    <citation type="submission" date="2015-02" db="UniProtKB">
        <authorList>
            <consortium name="EnsemblMetazoa"/>
        </authorList>
    </citation>
    <scope>IDENTIFICATION</scope>
</reference>
<keyword evidence="3" id="KW-1015">Disulfide bond</keyword>
<evidence type="ECO:0000313" key="7">
    <source>
        <dbReference type="Proteomes" id="UP000014500"/>
    </source>
</evidence>
<dbReference type="AlphaFoldDB" id="T1JKE8"/>
<dbReference type="InterPro" id="IPR013783">
    <property type="entry name" value="Ig-like_fold"/>
</dbReference>
<dbReference type="PROSITE" id="PS50835">
    <property type="entry name" value="IG_LIKE"/>
    <property type="match status" value="2"/>
</dbReference>
<evidence type="ECO:0000259" key="5">
    <source>
        <dbReference type="PROSITE" id="PS50835"/>
    </source>
</evidence>
<dbReference type="InterPro" id="IPR003598">
    <property type="entry name" value="Ig_sub2"/>
</dbReference>
<keyword evidence="4" id="KW-0393">Immunoglobulin domain</keyword>
<evidence type="ECO:0000256" key="1">
    <source>
        <dbReference type="ARBA" id="ARBA00022729"/>
    </source>
</evidence>
<organism evidence="6 7">
    <name type="scientific">Strigamia maritima</name>
    <name type="common">European centipede</name>
    <name type="synonym">Geophilus maritimus</name>
    <dbReference type="NCBI Taxonomy" id="126957"/>
    <lineage>
        <taxon>Eukaryota</taxon>
        <taxon>Metazoa</taxon>
        <taxon>Ecdysozoa</taxon>
        <taxon>Arthropoda</taxon>
        <taxon>Myriapoda</taxon>
        <taxon>Chilopoda</taxon>
        <taxon>Pleurostigmophora</taxon>
        <taxon>Geophilomorpha</taxon>
        <taxon>Linotaeniidae</taxon>
        <taxon>Strigamia</taxon>
    </lineage>
</organism>
<evidence type="ECO:0000256" key="4">
    <source>
        <dbReference type="ARBA" id="ARBA00023319"/>
    </source>
</evidence>
<dbReference type="eggNOG" id="KOG3510">
    <property type="taxonomic scope" value="Eukaryota"/>
</dbReference>
<dbReference type="InterPro" id="IPR007110">
    <property type="entry name" value="Ig-like_dom"/>
</dbReference>
<accession>T1JKE8</accession>
<dbReference type="SMART" id="SM00408">
    <property type="entry name" value="IGc2"/>
    <property type="match status" value="2"/>
</dbReference>
<dbReference type="InterPro" id="IPR003599">
    <property type="entry name" value="Ig_sub"/>
</dbReference>
<dbReference type="SUPFAM" id="SSF48726">
    <property type="entry name" value="Immunoglobulin"/>
    <property type="match status" value="2"/>
</dbReference>
<evidence type="ECO:0000256" key="3">
    <source>
        <dbReference type="ARBA" id="ARBA00023157"/>
    </source>
</evidence>
<keyword evidence="7" id="KW-1185">Reference proteome</keyword>
<dbReference type="PANTHER" id="PTHR12231:SF253">
    <property type="entry name" value="DPR-INTERACTING PROTEIN ETA, ISOFORM B-RELATED"/>
    <property type="match status" value="1"/>
</dbReference>
<dbReference type="SMART" id="SM00409">
    <property type="entry name" value="IG"/>
    <property type="match status" value="2"/>
</dbReference>
<dbReference type="HOGENOM" id="CLU_139525_0_0_1"/>
<dbReference type="InterPro" id="IPR051170">
    <property type="entry name" value="Neural/epithelial_adhesion"/>
</dbReference>
<reference evidence="7" key="1">
    <citation type="submission" date="2011-05" db="EMBL/GenBank/DDBJ databases">
        <authorList>
            <person name="Richards S.R."/>
            <person name="Qu J."/>
            <person name="Jiang H."/>
            <person name="Jhangiani S.N."/>
            <person name="Agravi P."/>
            <person name="Goodspeed R."/>
            <person name="Gross S."/>
            <person name="Mandapat C."/>
            <person name="Jackson L."/>
            <person name="Mathew T."/>
            <person name="Pu L."/>
            <person name="Thornton R."/>
            <person name="Saada N."/>
            <person name="Wilczek-Boney K.B."/>
            <person name="Lee S."/>
            <person name="Kovar C."/>
            <person name="Wu Y."/>
            <person name="Scherer S.E."/>
            <person name="Worley K.C."/>
            <person name="Muzny D.M."/>
            <person name="Gibbs R."/>
        </authorList>
    </citation>
    <scope>NUCLEOTIDE SEQUENCE</scope>
    <source>
        <strain evidence="7">Brora</strain>
    </source>
</reference>
<evidence type="ECO:0000313" key="6">
    <source>
        <dbReference type="EnsemblMetazoa" id="SMAR014328-PA"/>
    </source>
</evidence>
<feature type="domain" description="Ig-like" evidence="5">
    <location>
        <begin position="61"/>
        <end position="148"/>
    </location>
</feature>
<dbReference type="EMBL" id="JH431973">
    <property type="status" value="NOT_ANNOTATED_CDS"/>
    <property type="molecule type" value="Genomic_DNA"/>
</dbReference>
<dbReference type="InterPro" id="IPR036179">
    <property type="entry name" value="Ig-like_dom_sf"/>
</dbReference>